<organism evidence="1 2">
    <name type="scientific">Ceratitis capitata</name>
    <name type="common">Mediterranean fruit fly</name>
    <name type="synonym">Tephritis capitata</name>
    <dbReference type="NCBI Taxonomy" id="7213"/>
    <lineage>
        <taxon>Eukaryota</taxon>
        <taxon>Metazoa</taxon>
        <taxon>Ecdysozoa</taxon>
        <taxon>Arthropoda</taxon>
        <taxon>Hexapoda</taxon>
        <taxon>Insecta</taxon>
        <taxon>Pterygota</taxon>
        <taxon>Neoptera</taxon>
        <taxon>Endopterygota</taxon>
        <taxon>Diptera</taxon>
        <taxon>Brachycera</taxon>
        <taxon>Muscomorpha</taxon>
        <taxon>Tephritoidea</taxon>
        <taxon>Tephritidae</taxon>
        <taxon>Ceratitis</taxon>
        <taxon>Ceratitis</taxon>
    </lineage>
</organism>
<dbReference type="Proteomes" id="UP000606786">
    <property type="component" value="Unassembled WGS sequence"/>
</dbReference>
<name>A0A811V5A9_CERCA</name>
<protein>
    <submittedName>
        <fullName evidence="1">(Mediterranean fruit fly) hypothetical protein</fullName>
    </submittedName>
</protein>
<feature type="non-terminal residue" evidence="1">
    <location>
        <position position="64"/>
    </location>
</feature>
<keyword evidence="2" id="KW-1185">Reference proteome</keyword>
<accession>A0A811V5A9</accession>
<proteinExistence type="predicted"/>
<gene>
    <name evidence="1" type="ORF">CCAP1982_LOCUS14079</name>
</gene>
<sequence length="64" mass="7253">LVIDEKFIKYMTAPQACQKRVLEKFSGNNTDKSSKITFKELQTLGCLMSLKAHSSINFGRQELS</sequence>
<comment type="caution">
    <text evidence="1">The sequence shown here is derived from an EMBL/GenBank/DDBJ whole genome shotgun (WGS) entry which is preliminary data.</text>
</comment>
<dbReference type="EMBL" id="CAJHJT010000034">
    <property type="protein sequence ID" value="CAD7005728.1"/>
    <property type="molecule type" value="Genomic_DNA"/>
</dbReference>
<feature type="non-terminal residue" evidence="1">
    <location>
        <position position="1"/>
    </location>
</feature>
<reference evidence="1" key="1">
    <citation type="submission" date="2020-11" db="EMBL/GenBank/DDBJ databases">
        <authorList>
            <person name="Whitehead M."/>
        </authorList>
    </citation>
    <scope>NUCLEOTIDE SEQUENCE</scope>
    <source>
        <strain evidence="1">EGII</strain>
    </source>
</reference>
<dbReference type="AlphaFoldDB" id="A0A811V5A9"/>
<evidence type="ECO:0000313" key="2">
    <source>
        <dbReference type="Proteomes" id="UP000606786"/>
    </source>
</evidence>
<evidence type="ECO:0000313" key="1">
    <source>
        <dbReference type="EMBL" id="CAD7005728.1"/>
    </source>
</evidence>